<dbReference type="Proteomes" id="UP000494106">
    <property type="component" value="Unassembled WGS sequence"/>
</dbReference>
<dbReference type="EMBL" id="CADEBC010000232">
    <property type="protein sequence ID" value="CAB3226770.1"/>
    <property type="molecule type" value="Genomic_DNA"/>
</dbReference>
<evidence type="ECO:0000313" key="2">
    <source>
        <dbReference type="Proteomes" id="UP000494106"/>
    </source>
</evidence>
<protein>
    <submittedName>
        <fullName evidence="1">Uncharacterized protein</fullName>
    </submittedName>
</protein>
<keyword evidence="2" id="KW-1185">Reference proteome</keyword>
<organism evidence="1 2">
    <name type="scientific">Arctia plantaginis</name>
    <name type="common">Wood tiger moth</name>
    <name type="synonym">Phalaena plantaginis</name>
    <dbReference type="NCBI Taxonomy" id="874455"/>
    <lineage>
        <taxon>Eukaryota</taxon>
        <taxon>Metazoa</taxon>
        <taxon>Ecdysozoa</taxon>
        <taxon>Arthropoda</taxon>
        <taxon>Hexapoda</taxon>
        <taxon>Insecta</taxon>
        <taxon>Pterygota</taxon>
        <taxon>Neoptera</taxon>
        <taxon>Endopterygota</taxon>
        <taxon>Lepidoptera</taxon>
        <taxon>Glossata</taxon>
        <taxon>Ditrysia</taxon>
        <taxon>Noctuoidea</taxon>
        <taxon>Erebidae</taxon>
        <taxon>Arctiinae</taxon>
        <taxon>Arctia</taxon>
    </lineage>
</organism>
<accession>A0A8S0Z4R9</accession>
<evidence type="ECO:0000313" key="1">
    <source>
        <dbReference type="EMBL" id="CAB3226770.1"/>
    </source>
</evidence>
<sequence length="81" mass="9105">MEDKSRHKSARPRRRRVVAACANNDKSQLDRAPAHPSFPPHSAPAAYAPITMLMFCSIDGTRFACALFYAHFSTILYRIVP</sequence>
<dbReference type="OrthoDB" id="7439406at2759"/>
<reference evidence="1 2" key="1">
    <citation type="submission" date="2020-04" db="EMBL/GenBank/DDBJ databases">
        <authorList>
            <person name="Wallbank WR R."/>
            <person name="Pardo Diaz C."/>
            <person name="Kozak K."/>
            <person name="Martin S."/>
            <person name="Jiggins C."/>
            <person name="Moest M."/>
            <person name="Warren A I."/>
            <person name="Byers J.R.P. K."/>
            <person name="Montejo-Kovacevich G."/>
            <person name="Yen C E."/>
        </authorList>
    </citation>
    <scope>NUCLEOTIDE SEQUENCE [LARGE SCALE GENOMIC DNA]</scope>
</reference>
<dbReference type="AlphaFoldDB" id="A0A8S0Z4R9"/>
<comment type="caution">
    <text evidence="1">The sequence shown here is derived from an EMBL/GenBank/DDBJ whole genome shotgun (WGS) entry which is preliminary data.</text>
</comment>
<proteinExistence type="predicted"/>
<gene>
    <name evidence="1" type="ORF">APLA_LOCUS3074</name>
</gene>
<name>A0A8S0Z4R9_ARCPL</name>